<protein>
    <submittedName>
        <fullName evidence="1">Uncharacterized protein</fullName>
    </submittedName>
</protein>
<keyword evidence="2" id="KW-1185">Reference proteome</keyword>
<organism evidence="1 2">
    <name type="scientific">Gigaspora rosea</name>
    <dbReference type="NCBI Taxonomy" id="44941"/>
    <lineage>
        <taxon>Eukaryota</taxon>
        <taxon>Fungi</taxon>
        <taxon>Fungi incertae sedis</taxon>
        <taxon>Mucoromycota</taxon>
        <taxon>Glomeromycotina</taxon>
        <taxon>Glomeromycetes</taxon>
        <taxon>Diversisporales</taxon>
        <taxon>Gigasporaceae</taxon>
        <taxon>Gigaspora</taxon>
    </lineage>
</organism>
<dbReference type="Proteomes" id="UP000266673">
    <property type="component" value="Unassembled WGS sequence"/>
</dbReference>
<dbReference type="EMBL" id="QKWP01000411">
    <property type="protein sequence ID" value="RIB20542.1"/>
    <property type="molecule type" value="Genomic_DNA"/>
</dbReference>
<dbReference type="AlphaFoldDB" id="A0A397VEY0"/>
<evidence type="ECO:0000313" key="1">
    <source>
        <dbReference type="EMBL" id="RIB20542.1"/>
    </source>
</evidence>
<accession>A0A397VEY0</accession>
<name>A0A397VEY0_9GLOM</name>
<comment type="caution">
    <text evidence="1">The sequence shown here is derived from an EMBL/GenBank/DDBJ whole genome shotgun (WGS) entry which is preliminary data.</text>
</comment>
<gene>
    <name evidence="1" type="ORF">C2G38_2179012</name>
</gene>
<sequence length="235" mass="27142">MCIECELNNKSFVVAVLSSAQNPLKSGFQCTCGTIKSNVEPHPSAAINACFENENIIQELIADIESFPIFLRIFEKHNVVITSIGDIYENKFHGVELECKNCITGPTPDDVWKQIGFYKNIPEHESPTCTPNDWMNMQKLETIFNRHIKSQRIPNAMPSWLLLFFKWYKQESTIIQFPLILHEIYSPEYTFQEKELRAWRSMFVACECTNVTPVPKKESSIEFWSKAPNPTANRK</sequence>
<dbReference type="OrthoDB" id="2407108at2759"/>
<reference evidence="1 2" key="1">
    <citation type="submission" date="2018-06" db="EMBL/GenBank/DDBJ databases">
        <title>Comparative genomics reveals the genomic features of Rhizophagus irregularis, R. cerebriforme, R. diaphanum and Gigaspora rosea, and their symbiotic lifestyle signature.</title>
        <authorList>
            <person name="Morin E."/>
            <person name="San Clemente H."/>
            <person name="Chen E.C.H."/>
            <person name="De La Providencia I."/>
            <person name="Hainaut M."/>
            <person name="Kuo A."/>
            <person name="Kohler A."/>
            <person name="Murat C."/>
            <person name="Tang N."/>
            <person name="Roy S."/>
            <person name="Loubradou J."/>
            <person name="Henrissat B."/>
            <person name="Grigoriev I.V."/>
            <person name="Corradi N."/>
            <person name="Roux C."/>
            <person name="Martin F.M."/>
        </authorList>
    </citation>
    <scope>NUCLEOTIDE SEQUENCE [LARGE SCALE GENOMIC DNA]</scope>
    <source>
        <strain evidence="1 2">DAOM 194757</strain>
    </source>
</reference>
<proteinExistence type="predicted"/>
<evidence type="ECO:0000313" key="2">
    <source>
        <dbReference type="Proteomes" id="UP000266673"/>
    </source>
</evidence>